<evidence type="ECO:0000313" key="2">
    <source>
        <dbReference type="Proteomes" id="UP000239735"/>
    </source>
</evidence>
<evidence type="ECO:0008006" key="3">
    <source>
        <dbReference type="Google" id="ProtNLM"/>
    </source>
</evidence>
<accession>A0A2N9LAG3</accession>
<organism evidence="1 2">
    <name type="scientific">Candidatus Sulfuritelmatomonas gaucii</name>
    <dbReference type="NCBI Taxonomy" id="2043161"/>
    <lineage>
        <taxon>Bacteria</taxon>
        <taxon>Pseudomonadati</taxon>
        <taxon>Acidobacteriota</taxon>
        <taxon>Terriglobia</taxon>
        <taxon>Terriglobales</taxon>
        <taxon>Acidobacteriaceae</taxon>
        <taxon>Candidatus Sulfuritelmatomonas</taxon>
    </lineage>
</organism>
<gene>
    <name evidence="1" type="ORF">SBA5_280014</name>
</gene>
<dbReference type="AlphaFoldDB" id="A0A2N9LAG3"/>
<reference evidence="2" key="1">
    <citation type="submission" date="2018-02" db="EMBL/GenBank/DDBJ databases">
        <authorList>
            <person name="Hausmann B."/>
        </authorList>
    </citation>
    <scope>NUCLEOTIDE SEQUENCE [LARGE SCALE GENOMIC DNA]</scope>
    <source>
        <strain evidence="2">Peat soil MAG SbA5</strain>
    </source>
</reference>
<evidence type="ECO:0000313" key="1">
    <source>
        <dbReference type="EMBL" id="SPE20143.1"/>
    </source>
</evidence>
<dbReference type="Pfam" id="PF04338">
    <property type="entry name" value="DUF481"/>
    <property type="match status" value="1"/>
</dbReference>
<protein>
    <recommendedName>
        <fullName evidence="3">DUF481 domain-containing protein</fullName>
    </recommendedName>
</protein>
<dbReference type="InterPro" id="IPR007433">
    <property type="entry name" value="DUF481"/>
</dbReference>
<proteinExistence type="predicted"/>
<dbReference type="EMBL" id="OKRB01000084">
    <property type="protein sequence ID" value="SPE20143.1"/>
    <property type="molecule type" value="Genomic_DNA"/>
</dbReference>
<sequence>MTLLWATIEKRRKGKMDTFPGRTFRSVLHRGFCLAIVIGLLCTIPICAAQDKADQDKKPAPNPAPDVLVLSNGDTLHGKFVSETAGKVTFHSDPLGDISVSWDKIKEMHVNEKLAVLDKTVKLRGKKSQQQVPVGTLEVADQAVTVHPENAAPAAPIQVKDAQFIIDEATLNNEIYHQPDFFAGWSGPATFGATLVTATQNQYAVSGAIGLVRVVPTVSWLDPHDRTSMDFSGSFGKITQPGYVVPASGSTPATYVAATSTKTAIYHADAERDEYFAPRFFGLGQTAFDHNFGQDLDLQQIYGGGIGWTAIKTPKQEMDLKATMQYEKQEFITGAAGTNQNLVGSTFSAAYGLHMKLLTLTQSLSFIPAYNNSSAYSANETDTFAFPAYKNLSFSLGTMDSYLNDPPVSLPPTKKNSFQFTMGLTYAIKSKY</sequence>
<dbReference type="Proteomes" id="UP000239735">
    <property type="component" value="Unassembled WGS sequence"/>
</dbReference>
<name>A0A2N9LAG3_9BACT</name>